<dbReference type="OrthoDB" id="2588702at2759"/>
<feature type="compositionally biased region" description="Low complexity" evidence="4">
    <location>
        <begin position="708"/>
        <end position="717"/>
    </location>
</feature>
<feature type="domain" description="RRM" evidence="5">
    <location>
        <begin position="3"/>
        <end position="76"/>
    </location>
</feature>
<evidence type="ECO:0000256" key="2">
    <source>
        <dbReference type="ARBA" id="ARBA00022884"/>
    </source>
</evidence>
<name>A0A498SB58_ACAVI</name>
<evidence type="ECO:0000259" key="5">
    <source>
        <dbReference type="PROSITE" id="PS50102"/>
    </source>
</evidence>
<feature type="compositionally biased region" description="Low complexity" evidence="4">
    <location>
        <begin position="749"/>
        <end position="769"/>
    </location>
</feature>
<feature type="region of interest" description="Disordered" evidence="4">
    <location>
        <begin position="102"/>
        <end position="215"/>
    </location>
</feature>
<dbReference type="PANTHER" id="PTHR13976">
    <property type="entry name" value="HETEROGENEOUS NUCLEAR RIBONUCLEOPROTEIN-RELATED"/>
    <property type="match status" value="1"/>
</dbReference>
<evidence type="ECO:0000256" key="1">
    <source>
        <dbReference type="ARBA" id="ARBA00022737"/>
    </source>
</evidence>
<evidence type="ECO:0000256" key="4">
    <source>
        <dbReference type="SAM" id="MobiDB-lite"/>
    </source>
</evidence>
<dbReference type="AlphaFoldDB" id="A0A498SB58"/>
<dbReference type="CDD" id="cd12254">
    <property type="entry name" value="RRM_hnRNPH_ESRPs_RBM12_like"/>
    <property type="match status" value="1"/>
</dbReference>
<evidence type="ECO:0000256" key="3">
    <source>
        <dbReference type="PROSITE-ProRule" id="PRU00176"/>
    </source>
</evidence>
<dbReference type="CDD" id="cd00590">
    <property type="entry name" value="RRM_SF"/>
    <property type="match status" value="1"/>
</dbReference>
<dbReference type="InterPro" id="IPR035979">
    <property type="entry name" value="RBD_domain_sf"/>
</dbReference>
<feature type="compositionally biased region" description="Low complexity" evidence="4">
    <location>
        <begin position="192"/>
        <end position="207"/>
    </location>
</feature>
<feature type="compositionally biased region" description="Polar residues" evidence="4">
    <location>
        <begin position="175"/>
        <end position="189"/>
    </location>
</feature>
<accession>A0A498SB58</accession>
<feature type="compositionally biased region" description="Basic and acidic residues" evidence="4">
    <location>
        <begin position="618"/>
        <end position="630"/>
    </location>
</feature>
<feature type="compositionally biased region" description="Polar residues" evidence="4">
    <location>
        <begin position="730"/>
        <end position="739"/>
    </location>
</feature>
<feature type="compositionally biased region" description="Basic and acidic residues" evidence="4">
    <location>
        <begin position="476"/>
        <end position="499"/>
    </location>
</feature>
<dbReference type="EMBL" id="UPTC01000037">
    <property type="protein sequence ID" value="VBB25742.1"/>
    <property type="molecule type" value="Genomic_DNA"/>
</dbReference>
<keyword evidence="7" id="KW-1185">Reference proteome</keyword>
<dbReference type="InterPro" id="IPR050666">
    <property type="entry name" value="ESRP"/>
</dbReference>
<evidence type="ECO:0000313" key="7">
    <source>
        <dbReference type="Proteomes" id="UP000276991"/>
    </source>
</evidence>
<feature type="compositionally biased region" description="Basic and acidic residues" evidence="4">
    <location>
        <begin position="508"/>
        <end position="519"/>
    </location>
</feature>
<feature type="region of interest" description="Disordered" evidence="4">
    <location>
        <begin position="451"/>
        <end position="519"/>
    </location>
</feature>
<dbReference type="Proteomes" id="UP000276991">
    <property type="component" value="Unassembled WGS sequence"/>
</dbReference>
<dbReference type="Gene3D" id="3.30.70.330">
    <property type="match status" value="4"/>
</dbReference>
<feature type="region of interest" description="Disordered" evidence="4">
    <location>
        <begin position="683"/>
        <end position="774"/>
    </location>
</feature>
<dbReference type="SMART" id="SM00360">
    <property type="entry name" value="RRM"/>
    <property type="match status" value="4"/>
</dbReference>
<dbReference type="PROSITE" id="PS50102">
    <property type="entry name" value="RRM"/>
    <property type="match status" value="3"/>
</dbReference>
<dbReference type="CDD" id="cd12510">
    <property type="entry name" value="RRM1_RBM12_like"/>
    <property type="match status" value="1"/>
</dbReference>
<keyword evidence="1" id="KW-0677">Repeat</keyword>
<feature type="compositionally biased region" description="Basic and acidic residues" evidence="4">
    <location>
        <begin position="451"/>
        <end position="463"/>
    </location>
</feature>
<feature type="region of interest" description="Disordered" evidence="4">
    <location>
        <begin position="618"/>
        <end position="638"/>
    </location>
</feature>
<proteinExistence type="predicted"/>
<feature type="domain" description="RRM" evidence="5">
    <location>
        <begin position="782"/>
        <end position="863"/>
    </location>
</feature>
<sequence length="979" mass="106685">MSWIIRLQRLPLSANAADIRSFFAGLRIPDGAVHIVGGPDGDAFIGFATDEDARQAMRFDNRRIHDQRVRLLLSSRVEMDAVIAKARAGDLNVVGVASVTSVGTPSLRRDSSPAARPGGVQVPPVSTADSFGNQRVAQSQPAATDVYATRNGGHGQQDYARANVSGDGWDRASNVPLSDSWKSGSQGSYESRAANRQATATTTTTQAHSIGPWQDPKMLNVLGQTTQSSSVYQQSNRDERFGQYDQDNNFQGYNASVQAVVTATVASSAITQIYQQTNVAASAVLPGQVLPLPPSIPGLLVPPLLTNTLPISAATATQPASGLANAHAFVARYTGRNGPAFSAMPAQHNLEEGKQNCYVELSRLPSELLRPAALEQFLRPSIPLTLSSVKVVFDPKGFPLHSLVRFECTKDAKNVLDRDGEQGIRIRSCPKEVFDNAVDGSLQIPPAFLHGTKEADYSEERSSRAGASLRHHRSPEKRDFDGRYDERPRTLRDHEDRYRASRYGRSRSPRDYRDYRDTKRRGVDPGRYCIEFTNLPFRVTEAEIREYLGPRCEPTKVTRAYNEDGQASDRWIAEFSTFDLAEKAYRVRGKINERPIRARRITNEDADQMLAVPDRFGRQKKEEYERKHGSDSSIAPLLDLPSRSAETGLHFQDPSKGRGSRGRGGLYRGGLIHGYHGEREVGDAMSSSGLNGTASSSSIAPPRFPTFRLHGGLLPGSRPRPPLISPPTFFGNTTPSTIRQRGPPPSGRGPPLLRGPRPSILHPPNNGPAGPIPAIPPPSVKSCLMVENVPENETDVEIAKFLQLNQTAQGNYATCIILATLRRAADGIFYVDMGTMDEATKAVQIYNGLKLDENTITVTAITRQQMHLGVDKKVEPVRSKVEMLEPELIASVGEPGTVISCHGFPANVTLTDVAQFFDKYSLVESSVRIKLDDSGVPTGECLLAVGSPQEANKAVMLLSGRKLAGSTITMSVVRAATKQ</sequence>
<dbReference type="GO" id="GO:0003723">
    <property type="term" value="F:RNA binding"/>
    <property type="evidence" value="ECO:0007669"/>
    <property type="project" value="UniProtKB-UniRule"/>
</dbReference>
<feature type="domain" description="RRM" evidence="5">
    <location>
        <begin position="897"/>
        <end position="975"/>
    </location>
</feature>
<dbReference type="InterPro" id="IPR000504">
    <property type="entry name" value="RRM_dom"/>
</dbReference>
<gene>
    <name evidence="6" type="ORF">NAV_LOCUS572</name>
</gene>
<keyword evidence="2 3" id="KW-0694">RNA-binding</keyword>
<feature type="compositionally biased region" description="Polar residues" evidence="4">
    <location>
        <begin position="127"/>
        <end position="142"/>
    </location>
</feature>
<dbReference type="STRING" id="6277.A0A498SB58"/>
<organism evidence="6 7">
    <name type="scientific">Acanthocheilonema viteae</name>
    <name type="common">Filarial nematode worm</name>
    <name type="synonym">Dipetalonema viteae</name>
    <dbReference type="NCBI Taxonomy" id="6277"/>
    <lineage>
        <taxon>Eukaryota</taxon>
        <taxon>Metazoa</taxon>
        <taxon>Ecdysozoa</taxon>
        <taxon>Nematoda</taxon>
        <taxon>Chromadorea</taxon>
        <taxon>Rhabditida</taxon>
        <taxon>Spirurina</taxon>
        <taxon>Spiruromorpha</taxon>
        <taxon>Filarioidea</taxon>
        <taxon>Onchocercidae</taxon>
        <taxon>Acanthocheilonema</taxon>
    </lineage>
</organism>
<reference evidence="6 7" key="1">
    <citation type="submission" date="2018-08" db="EMBL/GenBank/DDBJ databases">
        <authorList>
            <person name="Laetsch R D."/>
            <person name="Stevens L."/>
            <person name="Kumar S."/>
            <person name="Blaxter L. M."/>
        </authorList>
    </citation>
    <scope>NUCLEOTIDE SEQUENCE [LARGE SCALE GENOMIC DNA]</scope>
</reference>
<protein>
    <recommendedName>
        <fullName evidence="5">RRM domain-containing protein</fullName>
    </recommendedName>
</protein>
<dbReference type="InterPro" id="IPR012677">
    <property type="entry name" value="Nucleotide-bd_a/b_plait_sf"/>
</dbReference>
<evidence type="ECO:0000313" key="6">
    <source>
        <dbReference type="EMBL" id="VBB25742.1"/>
    </source>
</evidence>
<feature type="compositionally biased region" description="Low complexity" evidence="4">
    <location>
        <begin position="686"/>
        <end position="698"/>
    </location>
</feature>
<dbReference type="SUPFAM" id="SSF54928">
    <property type="entry name" value="RNA-binding domain, RBD"/>
    <property type="match status" value="3"/>
</dbReference>